<organism evidence="1 2">
    <name type="scientific">Flavobacterium piscinae</name>
    <dbReference type="NCBI Taxonomy" id="2506424"/>
    <lineage>
        <taxon>Bacteria</taxon>
        <taxon>Pseudomonadati</taxon>
        <taxon>Bacteroidota</taxon>
        <taxon>Flavobacteriia</taxon>
        <taxon>Flavobacteriales</taxon>
        <taxon>Flavobacteriaceae</taxon>
        <taxon>Flavobacterium</taxon>
    </lineage>
</organism>
<dbReference type="EMBL" id="SBKQ01000002">
    <property type="protein sequence ID" value="RXR34839.1"/>
    <property type="molecule type" value="Genomic_DNA"/>
</dbReference>
<dbReference type="Proteomes" id="UP000289734">
    <property type="component" value="Unassembled WGS sequence"/>
</dbReference>
<proteinExistence type="predicted"/>
<protein>
    <submittedName>
        <fullName evidence="1">Uncharacterized protein</fullName>
    </submittedName>
</protein>
<evidence type="ECO:0000313" key="2">
    <source>
        <dbReference type="Proteomes" id="UP000289734"/>
    </source>
</evidence>
<name>A0A4Q1KZ52_9FLAO</name>
<comment type="caution">
    <text evidence="1">The sequence shown here is derived from an EMBL/GenBank/DDBJ whole genome shotgun (WGS) entry which is preliminary data.</text>
</comment>
<dbReference type="AlphaFoldDB" id="A0A4Q1KZ52"/>
<keyword evidence="2" id="KW-1185">Reference proteome</keyword>
<reference evidence="2" key="1">
    <citation type="submission" date="2019-01" db="EMBL/GenBank/DDBJ databases">
        <title>Cytophagaceae bacterium strain CAR-16.</title>
        <authorList>
            <person name="Chen W.-M."/>
        </authorList>
    </citation>
    <scope>NUCLEOTIDE SEQUENCE [LARGE SCALE GENOMIC DNA]</scope>
    <source>
        <strain evidence="2">ICH-30</strain>
    </source>
</reference>
<accession>A0A4Q1KZ52</accession>
<dbReference type="RefSeq" id="WP_129463246.1">
    <property type="nucleotide sequence ID" value="NZ_JACSXZ010000001.1"/>
</dbReference>
<evidence type="ECO:0000313" key="1">
    <source>
        <dbReference type="EMBL" id="RXR34839.1"/>
    </source>
</evidence>
<sequence>MSYPKYLFKDIYWSFSIGAIDTIEQFVVEMEKYYKTISGKNFPLKWDEVVFDFPKLELQYLKYTDDDFEEPYELVEADNGLNFTVKELFYKVHQVGVNLENDDNCYFEGLLYSNDENENVPIYFLRTGS</sequence>
<gene>
    <name evidence="1" type="ORF">EQG68_02720</name>
</gene>
<dbReference type="OrthoDB" id="1095351at2"/>